<feature type="transmembrane region" description="Helical" evidence="10">
    <location>
        <begin position="121"/>
        <end position="142"/>
    </location>
</feature>
<proteinExistence type="inferred from homology"/>
<organism evidence="12 13">
    <name type="scientific">Aplysia californica</name>
    <name type="common">California sea hare</name>
    <dbReference type="NCBI Taxonomy" id="6500"/>
    <lineage>
        <taxon>Eukaryota</taxon>
        <taxon>Metazoa</taxon>
        <taxon>Spiralia</taxon>
        <taxon>Lophotrochozoa</taxon>
        <taxon>Mollusca</taxon>
        <taxon>Gastropoda</taxon>
        <taxon>Heterobranchia</taxon>
        <taxon>Euthyneura</taxon>
        <taxon>Tectipleura</taxon>
        <taxon>Aplysiida</taxon>
        <taxon>Aplysioidea</taxon>
        <taxon>Aplysiidae</taxon>
        <taxon>Aplysia</taxon>
    </lineage>
</organism>
<dbReference type="RefSeq" id="XP_012943733.1">
    <property type="nucleotide sequence ID" value="XM_013088279.2"/>
</dbReference>
<accession>A0ABM0K4V4</accession>
<feature type="transmembrane region" description="Helical" evidence="10">
    <location>
        <begin position="218"/>
        <end position="239"/>
    </location>
</feature>
<reference evidence="13 14" key="1">
    <citation type="submission" date="2025-05" db="UniProtKB">
        <authorList>
            <consortium name="RefSeq"/>
        </authorList>
    </citation>
    <scope>IDENTIFICATION</scope>
</reference>
<dbReference type="Gene3D" id="1.20.1070.10">
    <property type="entry name" value="Rhodopsin 7-helix transmembrane proteins"/>
    <property type="match status" value="2"/>
</dbReference>
<comment type="subcellular location">
    <subcellularLocation>
        <location evidence="1">Membrane</location>
        <topology evidence="1">Multi-pass membrane protein</topology>
    </subcellularLocation>
</comment>
<evidence type="ECO:0000256" key="3">
    <source>
        <dbReference type="ARBA" id="ARBA00022989"/>
    </source>
</evidence>
<evidence type="ECO:0000256" key="7">
    <source>
        <dbReference type="ARBA" id="ARBA00023224"/>
    </source>
</evidence>
<evidence type="ECO:0000256" key="1">
    <source>
        <dbReference type="ARBA" id="ARBA00004141"/>
    </source>
</evidence>
<evidence type="ECO:0000256" key="6">
    <source>
        <dbReference type="ARBA" id="ARBA00023170"/>
    </source>
</evidence>
<dbReference type="PRINTS" id="PR00237">
    <property type="entry name" value="GPCRRHODOPSN"/>
</dbReference>
<protein>
    <submittedName>
        <fullName evidence="13 14">Uncharacterized protein LOC101847221</fullName>
    </submittedName>
</protein>
<keyword evidence="7 8" id="KW-0807">Transducer</keyword>
<feature type="compositionally biased region" description="Basic and acidic residues" evidence="9">
    <location>
        <begin position="467"/>
        <end position="483"/>
    </location>
</feature>
<feature type="transmembrane region" description="Helical" evidence="10">
    <location>
        <begin position="83"/>
        <end position="101"/>
    </location>
</feature>
<dbReference type="PROSITE" id="PS00237">
    <property type="entry name" value="G_PROTEIN_RECEP_F1_1"/>
    <property type="match status" value="1"/>
</dbReference>
<feature type="region of interest" description="Disordered" evidence="9">
    <location>
        <begin position="271"/>
        <end position="300"/>
    </location>
</feature>
<dbReference type="SUPFAM" id="SSF81321">
    <property type="entry name" value="Family A G protein-coupled receptor-like"/>
    <property type="match status" value="1"/>
</dbReference>
<evidence type="ECO:0000256" key="9">
    <source>
        <dbReference type="SAM" id="MobiDB-lite"/>
    </source>
</evidence>
<feature type="compositionally biased region" description="Basic and acidic residues" evidence="9">
    <location>
        <begin position="535"/>
        <end position="544"/>
    </location>
</feature>
<evidence type="ECO:0000259" key="11">
    <source>
        <dbReference type="PROSITE" id="PS50262"/>
    </source>
</evidence>
<feature type="compositionally biased region" description="Polar residues" evidence="9">
    <location>
        <begin position="518"/>
        <end position="534"/>
    </location>
</feature>
<keyword evidence="6 8" id="KW-0675">Receptor</keyword>
<evidence type="ECO:0000256" key="2">
    <source>
        <dbReference type="ARBA" id="ARBA00022692"/>
    </source>
</evidence>
<feature type="transmembrane region" description="Helical" evidence="10">
    <location>
        <begin position="47"/>
        <end position="71"/>
    </location>
</feature>
<feature type="domain" description="G-protein coupled receptors family 1 profile" evidence="11">
    <location>
        <begin position="64"/>
        <end position="651"/>
    </location>
</feature>
<dbReference type="Proteomes" id="UP000694888">
    <property type="component" value="Unplaced"/>
</dbReference>
<dbReference type="CDD" id="cd00637">
    <property type="entry name" value="7tm_classA_rhodopsin-like"/>
    <property type="match status" value="2"/>
</dbReference>
<feature type="compositionally biased region" description="Basic and acidic residues" evidence="9">
    <location>
        <begin position="341"/>
        <end position="354"/>
    </location>
</feature>
<evidence type="ECO:0000256" key="4">
    <source>
        <dbReference type="ARBA" id="ARBA00023040"/>
    </source>
</evidence>
<sequence length="682" mass="76260">MILKGMPFDTVSYDFVNSGDNSSSGRSEPVWNVTVLTQLNDDIFRRLIPAIVVLVAMMVLGVAGNVVIVYIFIRKMRKSSQNLLLLSLGVFDLVSSCVGVPSEIYDMRNYYFYQSSQACKAMRFLTTLPLLASILVLLVIAVDRYRKICKPLHHQIHLAHARIAIFIVIVVALIFSVPALFLYGHRTFPTPTAGVMGHDCSVDDAYRNSVLPIVYEGVFAAAFVLCTLVLVSLYLRIWMETRRHRKYMKTHASMGRIKLDEFIGSSVCLESSTDPTPEVHTLTSQASLSSKSPASSLRSLKKRWRSGRYNAKLRHTQVDQRVEPETTEPLPVKNVALENGGHGDGRNDPLVDTGTHEPVSDVVNTNSSPFMNRRQSAVTFELSPYPTESLDSTTEDFDSQNEIREFQTVDLDSQADNFDSSGENLDSSVKILNSKSGDLDCSKEILDSRSNNFDSSGENVESSAENFDSKTENLDAKADHQDSQIDIVNFPSDDSKSKEALPSTDEETELSSKKENLNGITSTANLENTTTPARESQESPEKDSAAIQNQRIQLRKPEVLRKPGRLLKTKSSQSLYYAARVKKALRATRMTVIACVITIGFILSYLPHLILIILRSVIVDFEHNFNDASLVLYNIFLRSYFVNTVLNIFVYGSMNLEFRSALVCVWKKIKSPFVRDSSQSEC</sequence>
<keyword evidence="3 10" id="KW-1133">Transmembrane helix</keyword>
<dbReference type="InterPro" id="IPR017452">
    <property type="entry name" value="GPCR_Rhodpsn_7TM"/>
</dbReference>
<feature type="compositionally biased region" description="Low complexity" evidence="9">
    <location>
        <begin position="284"/>
        <end position="298"/>
    </location>
</feature>
<feature type="region of interest" description="Disordered" evidence="9">
    <location>
        <begin position="449"/>
        <end position="548"/>
    </location>
</feature>
<dbReference type="Pfam" id="PF00001">
    <property type="entry name" value="7tm_1"/>
    <property type="match status" value="1"/>
</dbReference>
<evidence type="ECO:0000313" key="13">
    <source>
        <dbReference type="RefSeq" id="XP_005108794.1"/>
    </source>
</evidence>
<dbReference type="GeneID" id="101847221"/>
<name>A0ABM0K4V4_APLCA</name>
<keyword evidence="5 10" id="KW-0472">Membrane</keyword>
<dbReference type="RefSeq" id="XP_005108794.1">
    <property type="nucleotide sequence ID" value="XM_005108737.3"/>
</dbReference>
<feature type="transmembrane region" description="Helical" evidence="10">
    <location>
        <begin position="590"/>
        <end position="618"/>
    </location>
</feature>
<evidence type="ECO:0000256" key="10">
    <source>
        <dbReference type="SAM" id="Phobius"/>
    </source>
</evidence>
<keyword evidence="2 8" id="KW-0812">Transmembrane</keyword>
<evidence type="ECO:0000256" key="5">
    <source>
        <dbReference type="ARBA" id="ARBA00023136"/>
    </source>
</evidence>
<keyword evidence="12" id="KW-1185">Reference proteome</keyword>
<comment type="similarity">
    <text evidence="8">Belongs to the G-protein coupled receptor 1 family.</text>
</comment>
<feature type="transmembrane region" description="Helical" evidence="10">
    <location>
        <begin position="163"/>
        <end position="183"/>
    </location>
</feature>
<dbReference type="InterPro" id="IPR000276">
    <property type="entry name" value="GPCR_Rhodpsn"/>
</dbReference>
<feature type="compositionally biased region" description="Polar residues" evidence="9">
    <location>
        <begin position="449"/>
        <end position="466"/>
    </location>
</feature>
<evidence type="ECO:0000313" key="14">
    <source>
        <dbReference type="RefSeq" id="XP_012943733.1"/>
    </source>
</evidence>
<dbReference type="PANTHER" id="PTHR24238:SF47">
    <property type="entry name" value="ECDYSTEROIDS_DOPAMINE RECEPTOR-RELATED"/>
    <property type="match status" value="1"/>
</dbReference>
<gene>
    <name evidence="13 14" type="primary">LOC101847221</name>
</gene>
<keyword evidence="4 8" id="KW-0297">G-protein coupled receptor</keyword>
<feature type="transmembrane region" description="Helical" evidence="10">
    <location>
        <begin position="630"/>
        <end position="650"/>
    </location>
</feature>
<dbReference type="PANTHER" id="PTHR24238">
    <property type="entry name" value="G-PROTEIN COUPLED RECEPTOR"/>
    <property type="match status" value="1"/>
</dbReference>
<feature type="region of interest" description="Disordered" evidence="9">
    <location>
        <begin position="313"/>
        <end position="354"/>
    </location>
</feature>
<evidence type="ECO:0000256" key="8">
    <source>
        <dbReference type="RuleBase" id="RU000688"/>
    </source>
</evidence>
<dbReference type="PROSITE" id="PS50262">
    <property type="entry name" value="G_PROTEIN_RECEP_F1_2"/>
    <property type="match status" value="1"/>
</dbReference>
<evidence type="ECO:0000313" key="12">
    <source>
        <dbReference type="Proteomes" id="UP000694888"/>
    </source>
</evidence>